<dbReference type="EMBL" id="CM000782">
    <property type="protein sequence ID" value="AQK86514.1"/>
    <property type="molecule type" value="Genomic_DNA"/>
</dbReference>
<evidence type="ECO:0000313" key="1">
    <source>
        <dbReference type="EMBL" id="AQK86514.1"/>
    </source>
</evidence>
<protein>
    <submittedName>
        <fullName evidence="1">Uncharacterized protein</fullName>
    </submittedName>
</protein>
<gene>
    <name evidence="1" type="ORF">ZEAMMB73_Zm00001d038391</name>
</gene>
<reference evidence="1" key="1">
    <citation type="submission" date="2015-12" db="EMBL/GenBank/DDBJ databases">
        <title>Update maize B73 reference genome by single molecule sequencing technologies.</title>
        <authorList>
            <consortium name="Maize Genome Sequencing Project"/>
            <person name="Ware D."/>
        </authorList>
    </citation>
    <scope>NUCLEOTIDE SEQUENCE</scope>
    <source>
        <tissue evidence="1">Seedling</tissue>
    </source>
</reference>
<sequence length="134" mass="15497">MMHLIQSEGLSGRRRSISFPVQDGICSSSSSISSNYPPRQDLVYNSYAWQWQPGQRNYGPPAPSGEVPPSIMYGYRNYGPPPPPYSILSNMYPQVPQYWYRQAPAAPTYHYHYDGLEEYHNPSNMCEYYYYDSS</sequence>
<organism evidence="1">
    <name type="scientific">Zea mays</name>
    <name type="common">Maize</name>
    <dbReference type="NCBI Taxonomy" id="4577"/>
    <lineage>
        <taxon>Eukaryota</taxon>
        <taxon>Viridiplantae</taxon>
        <taxon>Streptophyta</taxon>
        <taxon>Embryophyta</taxon>
        <taxon>Tracheophyta</taxon>
        <taxon>Spermatophyta</taxon>
        <taxon>Magnoliopsida</taxon>
        <taxon>Liliopsida</taxon>
        <taxon>Poales</taxon>
        <taxon>Poaceae</taxon>
        <taxon>PACMAD clade</taxon>
        <taxon>Panicoideae</taxon>
        <taxon>Andropogonodae</taxon>
        <taxon>Andropogoneae</taxon>
        <taxon>Tripsacinae</taxon>
        <taxon>Zea</taxon>
    </lineage>
</organism>
<accession>A0A1D6M5Z9</accession>
<proteinExistence type="predicted"/>
<dbReference type="InParanoid" id="A0A1D6M5Z9"/>
<dbReference type="AlphaFoldDB" id="A0A1D6M5Z9"/>
<name>A0A1D6M5Z9_MAIZE</name>